<keyword evidence="1" id="KW-0472">Membrane</keyword>
<keyword evidence="1" id="KW-1133">Transmembrane helix</keyword>
<gene>
    <name evidence="3" type="ORF">S06H3_38023</name>
</gene>
<reference evidence="3" key="1">
    <citation type="journal article" date="2014" name="Front. Microbiol.">
        <title>High frequency of phylogenetically diverse reductive dehalogenase-homologous genes in deep subseafloor sedimentary metagenomes.</title>
        <authorList>
            <person name="Kawai M."/>
            <person name="Futagami T."/>
            <person name="Toyoda A."/>
            <person name="Takaki Y."/>
            <person name="Nishi S."/>
            <person name="Hori S."/>
            <person name="Arai W."/>
            <person name="Tsubouchi T."/>
            <person name="Morono Y."/>
            <person name="Uchiyama I."/>
            <person name="Ito T."/>
            <person name="Fujiyama A."/>
            <person name="Inagaki F."/>
            <person name="Takami H."/>
        </authorList>
    </citation>
    <scope>NUCLEOTIDE SEQUENCE</scope>
    <source>
        <strain evidence="3">Expedition CK06-06</strain>
    </source>
</reference>
<dbReference type="Pfam" id="PF07705">
    <property type="entry name" value="CARDB"/>
    <property type="match status" value="1"/>
</dbReference>
<sequence>EEITFTVAEYTAGLHTVTVDGLSGTFLVRRPAVFTASTLSITPAEVAIGEEVIISILVTNTGGFSGSHKVILKIDDEVVATKEVTLEAGASEEVTFTTTEDAVGTHTVTVDGIPSGTFTVKTAGALIPAISVNWGLIGSIIAGCIIVGLLVYIFVWRKRG</sequence>
<evidence type="ECO:0000259" key="2">
    <source>
        <dbReference type="Pfam" id="PF07705"/>
    </source>
</evidence>
<proteinExistence type="predicted"/>
<dbReference type="AlphaFoldDB" id="X1M8Y3"/>
<dbReference type="InterPro" id="IPR013783">
    <property type="entry name" value="Ig-like_fold"/>
</dbReference>
<dbReference type="InterPro" id="IPR011635">
    <property type="entry name" value="CARDB"/>
</dbReference>
<feature type="non-terminal residue" evidence="3">
    <location>
        <position position="1"/>
    </location>
</feature>
<name>X1M8Y3_9ZZZZ</name>
<feature type="domain" description="CARDB" evidence="2">
    <location>
        <begin position="39"/>
        <end position="110"/>
    </location>
</feature>
<evidence type="ECO:0000256" key="1">
    <source>
        <dbReference type="SAM" id="Phobius"/>
    </source>
</evidence>
<keyword evidence="1" id="KW-0812">Transmembrane</keyword>
<dbReference type="Gene3D" id="2.60.40.10">
    <property type="entry name" value="Immunoglobulins"/>
    <property type="match status" value="1"/>
</dbReference>
<comment type="caution">
    <text evidence="3">The sequence shown here is derived from an EMBL/GenBank/DDBJ whole genome shotgun (WGS) entry which is preliminary data.</text>
</comment>
<dbReference type="EMBL" id="BARV01023147">
    <property type="protein sequence ID" value="GAI28092.1"/>
    <property type="molecule type" value="Genomic_DNA"/>
</dbReference>
<evidence type="ECO:0000313" key="3">
    <source>
        <dbReference type="EMBL" id="GAI28092.1"/>
    </source>
</evidence>
<organism evidence="3">
    <name type="scientific">marine sediment metagenome</name>
    <dbReference type="NCBI Taxonomy" id="412755"/>
    <lineage>
        <taxon>unclassified sequences</taxon>
        <taxon>metagenomes</taxon>
        <taxon>ecological metagenomes</taxon>
    </lineage>
</organism>
<protein>
    <recommendedName>
        <fullName evidence="2">CARDB domain-containing protein</fullName>
    </recommendedName>
</protein>
<feature type="transmembrane region" description="Helical" evidence="1">
    <location>
        <begin position="134"/>
        <end position="155"/>
    </location>
</feature>
<accession>X1M8Y3</accession>